<dbReference type="CDD" id="cd02440">
    <property type="entry name" value="AdoMet_MTases"/>
    <property type="match status" value="1"/>
</dbReference>
<sequence>MTPRLSLSELFPDIHPEWILAEDDDLIVVDKPAGLSTHAPEAERIDDMVTRLRAFLRGRGDAEAYLGIHQRLDRDTSGVLLFTRRREANAAIARQFEGRTVQKTYVAAVSGFGDRPPRGTLRHRLVPAPGGAMRALAETGGAREDRTAGREDRAARREDRTAGREDRTAKREERAAGREDRAASGVLAITRYRLLERRGDRALLELQPETGRTHQLRVQLAAIGLPIAGDPLYGGPEAPRLLLHAAELRLDHPATGAAASFRSQVPAAFEAWLAAAPADPYAGGVAAVERAMREAAERRYGIARAGDTTALRLVHGAGDGLPSVSVDLYGEHLVVSLFGAGEGEPGAPPRDLVLDAAHRLGAKGVYLKARPKHASVIVDARREEFAPRHASRGEDAPEEFTVLEHGLPFKVRLGDGLSTGIFLDQRENRRRVRELARGARVLNLFAYTGAFTVAAVAGGARESVTVDVSRGVVAWARDNLAAIGADPAAHVVVEADVFPWLKAAAQSDRRFDLVVLDPPSFATTKKSRFSAASDFGALAALAFRVLAPGGRLLACTNHRGIARARFRRHLHEAAREAGCDVVQMKDLPDPVDFPSEPGAESHLKSVLASVGAPSAKAAKAAPSAKAAKAAPFAKAGKAAPSAKAGKAAPFARAAKAAAARGARRGPAAPARTTRRGAR</sequence>
<evidence type="ECO:0000256" key="3">
    <source>
        <dbReference type="ARBA" id="ARBA00022691"/>
    </source>
</evidence>
<feature type="compositionally biased region" description="Low complexity" evidence="4">
    <location>
        <begin position="632"/>
        <end position="671"/>
    </location>
</feature>
<comment type="caution">
    <text evidence="7">The sequence shown here is derived from an EMBL/GenBank/DDBJ whole genome shotgun (WGS) entry which is preliminary data.</text>
</comment>
<dbReference type="Gene3D" id="3.30.750.80">
    <property type="entry name" value="RNA methyltransferase domain (HRMD) like"/>
    <property type="match status" value="1"/>
</dbReference>
<evidence type="ECO:0000256" key="4">
    <source>
        <dbReference type="SAM" id="MobiDB-lite"/>
    </source>
</evidence>
<feature type="compositionally biased region" description="Basic and acidic residues" evidence="4">
    <location>
        <begin position="141"/>
        <end position="180"/>
    </location>
</feature>
<dbReference type="InterPro" id="IPR020103">
    <property type="entry name" value="PsdUridine_synth_cat_dom_sf"/>
</dbReference>
<keyword evidence="8" id="KW-1185">Reference proteome</keyword>
<dbReference type="GO" id="GO:0008168">
    <property type="term" value="F:methyltransferase activity"/>
    <property type="evidence" value="ECO:0007669"/>
    <property type="project" value="UniProtKB-KW"/>
</dbReference>
<accession>A0ABT5BWV8</accession>
<dbReference type="CDD" id="cd02869">
    <property type="entry name" value="PseudoU_synth_RluA_like"/>
    <property type="match status" value="1"/>
</dbReference>
<dbReference type="RefSeq" id="WP_272095488.1">
    <property type="nucleotide sequence ID" value="NZ_JAQNDK010000001.1"/>
</dbReference>
<dbReference type="EC" id="2.1.1.-" evidence="7"/>
<dbReference type="EMBL" id="JAQNDK010000001">
    <property type="protein sequence ID" value="MDC0678649.1"/>
    <property type="molecule type" value="Genomic_DNA"/>
</dbReference>
<dbReference type="PANTHER" id="PTHR43042">
    <property type="entry name" value="SAM-DEPENDENT METHYLTRANSFERASE"/>
    <property type="match status" value="1"/>
</dbReference>
<organism evidence="7 8">
    <name type="scientific">Sorangium atrum</name>
    <dbReference type="NCBI Taxonomy" id="2995308"/>
    <lineage>
        <taxon>Bacteria</taxon>
        <taxon>Pseudomonadati</taxon>
        <taxon>Myxococcota</taxon>
        <taxon>Polyangia</taxon>
        <taxon>Polyangiales</taxon>
        <taxon>Polyangiaceae</taxon>
        <taxon>Sorangium</taxon>
    </lineage>
</organism>
<dbReference type="InterPro" id="IPR029063">
    <property type="entry name" value="SAM-dependent_MTases_sf"/>
</dbReference>
<dbReference type="Pfam" id="PF10672">
    <property type="entry name" value="Methyltrans_SAM"/>
    <property type="match status" value="1"/>
</dbReference>
<dbReference type="SUPFAM" id="SSF55120">
    <property type="entry name" value="Pseudouridine synthase"/>
    <property type="match status" value="1"/>
</dbReference>
<dbReference type="InterPro" id="IPR006145">
    <property type="entry name" value="PsdUridine_synth_RsuA/RluA"/>
</dbReference>
<feature type="region of interest" description="Disordered" evidence="4">
    <location>
        <begin position="632"/>
        <end position="678"/>
    </location>
</feature>
<feature type="domain" description="S-adenosylmethionine-dependent methyltransferase" evidence="6">
    <location>
        <begin position="382"/>
        <end position="598"/>
    </location>
</feature>
<proteinExistence type="predicted"/>
<protein>
    <submittedName>
        <fullName evidence="7">Class I SAM-dependent methyltransferase</fullName>
        <ecNumber evidence="7">2.1.1.-</ecNumber>
    </submittedName>
</protein>
<evidence type="ECO:0000256" key="1">
    <source>
        <dbReference type="ARBA" id="ARBA00022603"/>
    </source>
</evidence>
<dbReference type="Gene3D" id="3.30.2350.10">
    <property type="entry name" value="Pseudouridine synthase"/>
    <property type="match status" value="1"/>
</dbReference>
<feature type="domain" description="Pseudouridine synthase RsuA/RluA-like" evidence="5">
    <location>
        <begin position="25"/>
        <end position="222"/>
    </location>
</feature>
<feature type="region of interest" description="Disordered" evidence="4">
    <location>
        <begin position="136"/>
        <end position="180"/>
    </location>
</feature>
<evidence type="ECO:0000256" key="2">
    <source>
        <dbReference type="ARBA" id="ARBA00022679"/>
    </source>
</evidence>
<evidence type="ECO:0000259" key="5">
    <source>
        <dbReference type="Pfam" id="PF00849"/>
    </source>
</evidence>
<dbReference type="PANTHER" id="PTHR43042:SF3">
    <property type="entry name" value="RIBOSOMAL RNA LARGE SUBUNIT METHYLTRANSFERASE YWBD-RELATED"/>
    <property type="match status" value="1"/>
</dbReference>
<name>A0ABT5BWV8_9BACT</name>
<dbReference type="CDD" id="cd11572">
    <property type="entry name" value="RlmI_M_like"/>
    <property type="match status" value="1"/>
</dbReference>
<dbReference type="Pfam" id="PF00849">
    <property type="entry name" value="PseudoU_synth_2"/>
    <property type="match status" value="1"/>
</dbReference>
<keyword evidence="3" id="KW-0949">S-adenosyl-L-methionine</keyword>
<dbReference type="InterPro" id="IPR019614">
    <property type="entry name" value="SAM-dep_methyl-trfase"/>
</dbReference>
<dbReference type="Gene3D" id="3.40.50.150">
    <property type="entry name" value="Vaccinia Virus protein VP39"/>
    <property type="match status" value="1"/>
</dbReference>
<gene>
    <name evidence="7" type="ORF">POL72_12970</name>
</gene>
<reference evidence="7 8" key="1">
    <citation type="submission" date="2023-01" db="EMBL/GenBank/DDBJ databases">
        <title>Minimal conservation of predation-associated metabolite biosynthetic gene clusters underscores biosynthetic potential of Myxococcota including descriptions for ten novel species: Archangium lansinium sp. nov., Myxococcus landrumus sp. nov., Nannocystis bai.</title>
        <authorList>
            <person name="Ahearne A."/>
            <person name="Stevens C."/>
            <person name="Dowd S."/>
        </authorList>
    </citation>
    <scope>NUCLEOTIDE SEQUENCE [LARGE SCALE GENOMIC DNA]</scope>
    <source>
        <strain evidence="7 8">WIWO2</strain>
    </source>
</reference>
<evidence type="ECO:0000313" key="8">
    <source>
        <dbReference type="Proteomes" id="UP001217485"/>
    </source>
</evidence>
<dbReference type="GO" id="GO:0032259">
    <property type="term" value="P:methylation"/>
    <property type="evidence" value="ECO:0007669"/>
    <property type="project" value="UniProtKB-KW"/>
</dbReference>
<evidence type="ECO:0000313" key="7">
    <source>
        <dbReference type="EMBL" id="MDC0678649.1"/>
    </source>
</evidence>
<dbReference type="SUPFAM" id="SSF53335">
    <property type="entry name" value="S-adenosyl-L-methionine-dependent methyltransferases"/>
    <property type="match status" value="1"/>
</dbReference>
<dbReference type="Proteomes" id="UP001217485">
    <property type="component" value="Unassembled WGS sequence"/>
</dbReference>
<keyword evidence="2 7" id="KW-0808">Transferase</keyword>
<keyword evidence="1 7" id="KW-0489">Methyltransferase</keyword>
<evidence type="ECO:0000259" key="6">
    <source>
        <dbReference type="Pfam" id="PF10672"/>
    </source>
</evidence>